<dbReference type="GO" id="GO:0016209">
    <property type="term" value="F:antioxidant activity"/>
    <property type="evidence" value="ECO:0007669"/>
    <property type="project" value="InterPro"/>
</dbReference>
<proteinExistence type="predicted"/>
<dbReference type="GO" id="GO:0016853">
    <property type="term" value="F:isomerase activity"/>
    <property type="evidence" value="ECO:0007669"/>
    <property type="project" value="UniProtKB-KW"/>
</dbReference>
<dbReference type="GO" id="GO:0016491">
    <property type="term" value="F:oxidoreductase activity"/>
    <property type="evidence" value="ECO:0007669"/>
    <property type="project" value="InterPro"/>
</dbReference>
<dbReference type="Proteomes" id="UP000254677">
    <property type="component" value="Unassembled WGS sequence"/>
</dbReference>
<evidence type="ECO:0000259" key="1">
    <source>
        <dbReference type="PROSITE" id="PS51352"/>
    </source>
</evidence>
<dbReference type="PANTHER" id="PTHR43640:SF1">
    <property type="entry name" value="THIOREDOXIN-DEPENDENT PEROXIREDOXIN"/>
    <property type="match status" value="1"/>
</dbReference>
<evidence type="ECO:0000313" key="3">
    <source>
        <dbReference type="Proteomes" id="UP000254677"/>
    </source>
</evidence>
<dbReference type="EMBL" id="UGOA01000001">
    <property type="protein sequence ID" value="STX42260.1"/>
    <property type="molecule type" value="Genomic_DNA"/>
</dbReference>
<sequence>MAKTASSMLPLGTTAPQFSLLDVVSNKKIGLDNSHQARSTVIMFICNHCPYVKHVNKELTKLANDYSSKGVYFLAINSNDVEKYPDDSPDNMKKTAQAEAYPFPYLYDETQEVAKAYHAACTPDFYVFDSNLNLVYRGQLDDSRPGNQTEVTGKSVRDALDCLLANQPINPDQKPSLGCNIKWKN</sequence>
<keyword evidence="3" id="KW-1185">Reference proteome</keyword>
<reference evidence="2 3" key="1">
    <citation type="submission" date="2018-06" db="EMBL/GenBank/DDBJ databases">
        <authorList>
            <consortium name="Pathogen Informatics"/>
            <person name="Doyle S."/>
        </authorList>
    </citation>
    <scope>NUCLEOTIDE SEQUENCE [LARGE SCALE GENOMIC DNA]</scope>
    <source>
        <strain evidence="2 3">NCTC13292</strain>
    </source>
</reference>
<dbReference type="Pfam" id="PF00578">
    <property type="entry name" value="AhpC-TSA"/>
    <property type="match status" value="1"/>
</dbReference>
<evidence type="ECO:0000313" key="2">
    <source>
        <dbReference type="EMBL" id="STX42260.1"/>
    </source>
</evidence>
<dbReference type="SUPFAM" id="SSF52833">
    <property type="entry name" value="Thioredoxin-like"/>
    <property type="match status" value="1"/>
</dbReference>
<dbReference type="RefSeq" id="WP_115221185.1">
    <property type="nucleotide sequence ID" value="NZ_CAXYJE010000003.1"/>
</dbReference>
<protein>
    <submittedName>
        <fullName evidence="2">Putative thiol-disulfide isomerase and thioredoxins family</fullName>
    </submittedName>
</protein>
<dbReference type="Gene3D" id="3.40.30.10">
    <property type="entry name" value="Glutaredoxin"/>
    <property type="match status" value="1"/>
</dbReference>
<dbReference type="InterPro" id="IPR013766">
    <property type="entry name" value="Thioredoxin_domain"/>
</dbReference>
<gene>
    <name evidence="2" type="ORF">NCTC13292_01466</name>
</gene>
<dbReference type="CDD" id="cd02969">
    <property type="entry name" value="PRX_like1"/>
    <property type="match status" value="1"/>
</dbReference>
<accession>A0A378JCB7</accession>
<dbReference type="InterPro" id="IPR000866">
    <property type="entry name" value="AhpC/TSA"/>
</dbReference>
<name>A0A378JCB7_9GAMM</name>
<dbReference type="PROSITE" id="PS51352">
    <property type="entry name" value="THIOREDOXIN_2"/>
    <property type="match status" value="1"/>
</dbReference>
<dbReference type="PANTHER" id="PTHR43640">
    <property type="entry name" value="OS07G0260300 PROTEIN"/>
    <property type="match status" value="1"/>
</dbReference>
<dbReference type="InterPro" id="IPR036249">
    <property type="entry name" value="Thioredoxin-like_sf"/>
</dbReference>
<dbReference type="OrthoDB" id="9809746at2"/>
<keyword evidence="2" id="KW-0413">Isomerase</keyword>
<dbReference type="InterPro" id="IPR047262">
    <property type="entry name" value="PRX-like1"/>
</dbReference>
<feature type="domain" description="Thioredoxin" evidence="1">
    <location>
        <begin position="9"/>
        <end position="165"/>
    </location>
</feature>
<dbReference type="AlphaFoldDB" id="A0A378JCB7"/>
<organism evidence="2 3">
    <name type="scientific">Legionella donaldsonii</name>
    <dbReference type="NCBI Taxonomy" id="45060"/>
    <lineage>
        <taxon>Bacteria</taxon>
        <taxon>Pseudomonadati</taxon>
        <taxon>Pseudomonadota</taxon>
        <taxon>Gammaproteobacteria</taxon>
        <taxon>Legionellales</taxon>
        <taxon>Legionellaceae</taxon>
        <taxon>Legionella</taxon>
    </lineage>
</organism>